<dbReference type="Gene3D" id="3.40.50.720">
    <property type="entry name" value="NAD(P)-binding Rossmann-like Domain"/>
    <property type="match status" value="1"/>
</dbReference>
<evidence type="ECO:0000313" key="6">
    <source>
        <dbReference type="Proteomes" id="UP001383192"/>
    </source>
</evidence>
<comment type="similarity">
    <text evidence="1 4">Belongs to the short-chain dehydrogenases/reductases (SDR) family.</text>
</comment>
<dbReference type="GO" id="GO:0016491">
    <property type="term" value="F:oxidoreductase activity"/>
    <property type="evidence" value="ECO:0007669"/>
    <property type="project" value="UniProtKB-KW"/>
</dbReference>
<dbReference type="PANTHER" id="PTHR43963">
    <property type="entry name" value="CARBONYL REDUCTASE 1-RELATED"/>
    <property type="match status" value="1"/>
</dbReference>
<dbReference type="PRINTS" id="PR00081">
    <property type="entry name" value="GDHRDH"/>
</dbReference>
<dbReference type="PROSITE" id="PS00061">
    <property type="entry name" value="ADH_SHORT"/>
    <property type="match status" value="1"/>
</dbReference>
<dbReference type="SUPFAM" id="SSF51735">
    <property type="entry name" value="NAD(P)-binding Rossmann-fold domains"/>
    <property type="match status" value="1"/>
</dbReference>
<dbReference type="AlphaFoldDB" id="A0AAW0BW11"/>
<sequence>MFSENSYKKVVLVTGANDGIGFELVRLLAEKGHKVYLAARNPTAGKEAEERLQTEFGLKAIFVQLDVTNSATINAARELIEKAEGHLDVLVNNAAVSSDSENTSEIDAEEYIRVSTTNFFGLVNCTNTFMPLIRKAKPGYGAIVNVSSFLGSNSAQASPGVPRIYLQFSAYSASKAAVNSYTIGLAKELIDDKIRVNCVCPGQVKTKINGYAEGGKTPREGAQLLEPWVLLGPEDDDKTCKYYSNGSPIGW</sequence>
<dbReference type="InterPro" id="IPR020904">
    <property type="entry name" value="Sc_DH/Rdtase_CS"/>
</dbReference>
<proteinExistence type="inferred from homology"/>
<protein>
    <submittedName>
        <fullName evidence="5">Uncharacterized protein</fullName>
    </submittedName>
</protein>
<organism evidence="5 6">
    <name type="scientific">Paramarasmius palmivorus</name>
    <dbReference type="NCBI Taxonomy" id="297713"/>
    <lineage>
        <taxon>Eukaryota</taxon>
        <taxon>Fungi</taxon>
        <taxon>Dikarya</taxon>
        <taxon>Basidiomycota</taxon>
        <taxon>Agaricomycotina</taxon>
        <taxon>Agaricomycetes</taxon>
        <taxon>Agaricomycetidae</taxon>
        <taxon>Agaricales</taxon>
        <taxon>Marasmiineae</taxon>
        <taxon>Marasmiaceae</taxon>
        <taxon>Paramarasmius</taxon>
    </lineage>
</organism>
<evidence type="ECO:0000256" key="2">
    <source>
        <dbReference type="ARBA" id="ARBA00022857"/>
    </source>
</evidence>
<dbReference type="PRINTS" id="PR00080">
    <property type="entry name" value="SDRFAMILY"/>
</dbReference>
<keyword evidence="6" id="KW-1185">Reference proteome</keyword>
<evidence type="ECO:0000256" key="4">
    <source>
        <dbReference type="RuleBase" id="RU000363"/>
    </source>
</evidence>
<dbReference type="PANTHER" id="PTHR43963:SF6">
    <property type="entry name" value="CHAIN DEHYDROGENASE FAMILY PROTEIN, PUTATIVE (AFU_ORTHOLOGUE AFUA_3G15350)-RELATED"/>
    <property type="match status" value="1"/>
</dbReference>
<keyword evidence="3" id="KW-0560">Oxidoreductase</keyword>
<dbReference type="InterPro" id="IPR002347">
    <property type="entry name" value="SDR_fam"/>
</dbReference>
<reference evidence="5 6" key="1">
    <citation type="submission" date="2024-01" db="EMBL/GenBank/DDBJ databases">
        <title>A draft genome for a cacao thread blight-causing isolate of Paramarasmius palmivorus.</title>
        <authorList>
            <person name="Baruah I.K."/>
            <person name="Bukari Y."/>
            <person name="Amoako-Attah I."/>
            <person name="Meinhardt L.W."/>
            <person name="Bailey B.A."/>
            <person name="Cohen S.P."/>
        </authorList>
    </citation>
    <scope>NUCLEOTIDE SEQUENCE [LARGE SCALE GENOMIC DNA]</scope>
    <source>
        <strain evidence="5 6">GH-12</strain>
    </source>
</reference>
<comment type="caution">
    <text evidence="5">The sequence shown here is derived from an EMBL/GenBank/DDBJ whole genome shotgun (WGS) entry which is preliminary data.</text>
</comment>
<evidence type="ECO:0000256" key="1">
    <source>
        <dbReference type="ARBA" id="ARBA00006484"/>
    </source>
</evidence>
<evidence type="ECO:0000256" key="3">
    <source>
        <dbReference type="ARBA" id="ARBA00023002"/>
    </source>
</evidence>
<accession>A0AAW0BW11</accession>
<dbReference type="InterPro" id="IPR036291">
    <property type="entry name" value="NAD(P)-bd_dom_sf"/>
</dbReference>
<keyword evidence="2" id="KW-0521">NADP</keyword>
<name>A0AAW0BW11_9AGAR</name>
<dbReference type="Proteomes" id="UP001383192">
    <property type="component" value="Unassembled WGS sequence"/>
</dbReference>
<gene>
    <name evidence="5" type="ORF">VNI00_013669</name>
</gene>
<evidence type="ECO:0000313" key="5">
    <source>
        <dbReference type="EMBL" id="KAK7031069.1"/>
    </source>
</evidence>
<dbReference type="EMBL" id="JAYKXP010000071">
    <property type="protein sequence ID" value="KAK7031069.1"/>
    <property type="molecule type" value="Genomic_DNA"/>
</dbReference>
<dbReference type="Pfam" id="PF00106">
    <property type="entry name" value="adh_short"/>
    <property type="match status" value="1"/>
</dbReference>